<dbReference type="SUPFAM" id="SSF64268">
    <property type="entry name" value="PX domain"/>
    <property type="match status" value="1"/>
</dbReference>
<name>A0AAD1XBY8_EUPCR</name>
<dbReference type="PROSITE" id="PS50294">
    <property type="entry name" value="WD_REPEATS_REGION"/>
    <property type="match status" value="1"/>
</dbReference>
<feature type="repeat" description="WD" evidence="1">
    <location>
        <begin position="427"/>
        <end position="460"/>
    </location>
</feature>
<proteinExistence type="predicted"/>
<organism evidence="3 4">
    <name type="scientific">Euplotes crassus</name>
    <dbReference type="NCBI Taxonomy" id="5936"/>
    <lineage>
        <taxon>Eukaryota</taxon>
        <taxon>Sar</taxon>
        <taxon>Alveolata</taxon>
        <taxon>Ciliophora</taxon>
        <taxon>Intramacronucleata</taxon>
        <taxon>Spirotrichea</taxon>
        <taxon>Hypotrichia</taxon>
        <taxon>Euplotida</taxon>
        <taxon>Euplotidae</taxon>
        <taxon>Moneuplotes</taxon>
    </lineage>
</organism>
<feature type="domain" description="PX" evidence="2">
    <location>
        <begin position="1"/>
        <end position="111"/>
    </location>
</feature>
<evidence type="ECO:0000313" key="3">
    <source>
        <dbReference type="EMBL" id="CAI2366253.1"/>
    </source>
</evidence>
<dbReference type="EMBL" id="CAMPGE010007334">
    <property type="protein sequence ID" value="CAI2366253.1"/>
    <property type="molecule type" value="Genomic_DNA"/>
</dbReference>
<dbReference type="SMART" id="SM00320">
    <property type="entry name" value="WD40"/>
    <property type="match status" value="5"/>
</dbReference>
<dbReference type="InterPro" id="IPR015943">
    <property type="entry name" value="WD40/YVTN_repeat-like_dom_sf"/>
</dbReference>
<keyword evidence="1" id="KW-0853">WD repeat</keyword>
<dbReference type="Pfam" id="PF00787">
    <property type="entry name" value="PX"/>
    <property type="match status" value="1"/>
</dbReference>
<gene>
    <name evidence="3" type="ORF">ECRASSUSDP1_LOCUS7525</name>
</gene>
<dbReference type="SMART" id="SM00312">
    <property type="entry name" value="PX"/>
    <property type="match status" value="1"/>
</dbReference>
<dbReference type="InterPro" id="IPR001680">
    <property type="entry name" value="WD40_rpt"/>
</dbReference>
<dbReference type="SUPFAM" id="SSF50978">
    <property type="entry name" value="WD40 repeat-like"/>
    <property type="match status" value="1"/>
</dbReference>
<dbReference type="InterPro" id="IPR001683">
    <property type="entry name" value="PX_dom"/>
</dbReference>
<accession>A0AAD1XBY8</accession>
<dbReference type="PANTHER" id="PTHR46189">
    <property type="entry name" value="LD41958P"/>
    <property type="match status" value="1"/>
</dbReference>
<dbReference type="GO" id="GO:0005769">
    <property type="term" value="C:early endosome"/>
    <property type="evidence" value="ECO:0007669"/>
    <property type="project" value="TreeGrafter"/>
</dbReference>
<dbReference type="PANTHER" id="PTHR46189:SF1">
    <property type="entry name" value="LD41958P"/>
    <property type="match status" value="1"/>
</dbReference>
<comment type="caution">
    <text evidence="3">The sequence shown here is derived from an EMBL/GenBank/DDBJ whole genome shotgun (WGS) entry which is preliminary data.</text>
</comment>
<dbReference type="InterPro" id="IPR036871">
    <property type="entry name" value="PX_dom_sf"/>
</dbReference>
<reference evidence="3" key="1">
    <citation type="submission" date="2023-07" db="EMBL/GenBank/DDBJ databases">
        <authorList>
            <consortium name="AG Swart"/>
            <person name="Singh M."/>
            <person name="Singh A."/>
            <person name="Seah K."/>
            <person name="Emmerich C."/>
        </authorList>
    </citation>
    <scope>NUCLEOTIDE SEQUENCE</scope>
    <source>
        <strain evidence="3">DP1</strain>
    </source>
</reference>
<dbReference type="InterPro" id="IPR042234">
    <property type="entry name" value="WDFY1/WDFY2"/>
</dbReference>
<dbReference type="Gene3D" id="2.130.10.10">
    <property type="entry name" value="YVTN repeat-like/Quinoprotein amine dehydrogenase"/>
    <property type="match status" value="2"/>
</dbReference>
<dbReference type="Pfam" id="PF00400">
    <property type="entry name" value="WD40"/>
    <property type="match status" value="1"/>
</dbReference>
<dbReference type="PROSITE" id="PS50082">
    <property type="entry name" value="WD_REPEATS_2"/>
    <property type="match status" value="1"/>
</dbReference>
<sequence>MDLRAKITSYEQHGNATYYVCSFNRGEGEERSSWEVRKRFSEFKELNKNLLIKHSDLPELPSTTWFKVKDTNALESRKKSLNDYLQTLCKKEEVETDNDFHNFINLEENLHSMVKFNKEKLLYQFPDLHQSVKDLIVLEEQKILIVVCGEEGIQRRITSFWDKFKFPFLATGEQEESLGKVVIFKIIGTDPWHVECLFEEKLKSQATCVQFDESTNSLAVGLESGKIRVFEIPLNFEFLKDIPYESNQITAHSAGVTGICMDAFIGYIYSIGKDGNFCVSDKTSCENYWTKKFDKFQLTSLFHDTENKRIFAGDNGGYIHVFSIKKYPPKRITSIRTSVSNSIATITSSEDMKKLYAGTADGMILCFDLGSYGKEKKNTKEYPYSLKSTTKCVSLEKDETHNTLISGNESGNVAIWSPEVKKCDYVFNAHLKSITSLHWNKDIRRLITGSSDGKIKVWKLPEVWMEPGQLKKIAQIFINGKEEGKEETKKDEEE</sequence>
<dbReference type="Proteomes" id="UP001295684">
    <property type="component" value="Unassembled WGS sequence"/>
</dbReference>
<evidence type="ECO:0000256" key="1">
    <source>
        <dbReference type="PROSITE-ProRule" id="PRU00221"/>
    </source>
</evidence>
<protein>
    <recommendedName>
        <fullName evidence="2">PX domain-containing protein</fullName>
    </recommendedName>
</protein>
<evidence type="ECO:0000259" key="2">
    <source>
        <dbReference type="PROSITE" id="PS50195"/>
    </source>
</evidence>
<dbReference type="GO" id="GO:0035091">
    <property type="term" value="F:phosphatidylinositol binding"/>
    <property type="evidence" value="ECO:0007669"/>
    <property type="project" value="InterPro"/>
</dbReference>
<dbReference type="InterPro" id="IPR036322">
    <property type="entry name" value="WD40_repeat_dom_sf"/>
</dbReference>
<dbReference type="Gene3D" id="3.30.1520.10">
    <property type="entry name" value="Phox-like domain"/>
    <property type="match status" value="1"/>
</dbReference>
<dbReference type="PROSITE" id="PS50195">
    <property type="entry name" value="PX"/>
    <property type="match status" value="1"/>
</dbReference>
<keyword evidence="4" id="KW-1185">Reference proteome</keyword>
<evidence type="ECO:0000313" key="4">
    <source>
        <dbReference type="Proteomes" id="UP001295684"/>
    </source>
</evidence>
<dbReference type="CDD" id="cd06093">
    <property type="entry name" value="PX_domain"/>
    <property type="match status" value="1"/>
</dbReference>
<dbReference type="AlphaFoldDB" id="A0AAD1XBY8"/>